<dbReference type="EMBL" id="HBEM01029162">
    <property type="protein sequence ID" value="CAD8460931.1"/>
    <property type="molecule type" value="Transcribed_RNA"/>
</dbReference>
<sequence length="147" mass="17254">MIEQLLKMKMLFPSGIIEKTIMLNSFFENIFSITSQINNIISSIYSKLIHTYDFYALFAKLFIKGIIKKFNFITNILNKTIKNSENTEVENNMMKILLYCDQNFSERLISFKTIYKNDHQICISHTPIQYLLSVLYTKAKVKISSNQ</sequence>
<gene>
    <name evidence="1" type="ORF">LAMO00422_LOCUS19889</name>
    <name evidence="2" type="ORF">LAMO00422_LOCUS19905</name>
</gene>
<accession>A0A6T6Y7R5</accession>
<evidence type="ECO:0000313" key="1">
    <source>
        <dbReference type="EMBL" id="CAD8460931.1"/>
    </source>
</evidence>
<evidence type="ECO:0000313" key="2">
    <source>
        <dbReference type="EMBL" id="CAD8460947.1"/>
    </source>
</evidence>
<name>A0A6T6Y7R5_9EUKA</name>
<organism evidence="1">
    <name type="scientific">Amorphochlora amoebiformis</name>
    <dbReference type="NCBI Taxonomy" id="1561963"/>
    <lineage>
        <taxon>Eukaryota</taxon>
        <taxon>Sar</taxon>
        <taxon>Rhizaria</taxon>
        <taxon>Cercozoa</taxon>
        <taxon>Chlorarachniophyceae</taxon>
        <taxon>Amorphochlora</taxon>
    </lineage>
</organism>
<dbReference type="EMBL" id="HBEM01029184">
    <property type="protein sequence ID" value="CAD8460947.1"/>
    <property type="molecule type" value="Transcribed_RNA"/>
</dbReference>
<reference evidence="1" key="1">
    <citation type="submission" date="2021-01" db="EMBL/GenBank/DDBJ databases">
        <authorList>
            <person name="Corre E."/>
            <person name="Pelletier E."/>
            <person name="Niang G."/>
            <person name="Scheremetjew M."/>
            <person name="Finn R."/>
            <person name="Kale V."/>
            <person name="Holt S."/>
            <person name="Cochrane G."/>
            <person name="Meng A."/>
            <person name="Brown T."/>
            <person name="Cohen L."/>
        </authorList>
    </citation>
    <scope>NUCLEOTIDE SEQUENCE</scope>
    <source>
        <strain evidence="1">CCMP2058</strain>
    </source>
</reference>
<protein>
    <submittedName>
        <fullName evidence="1">Uncharacterized protein</fullName>
    </submittedName>
</protein>
<proteinExistence type="predicted"/>
<dbReference type="AlphaFoldDB" id="A0A6T6Y7R5"/>